<sequence>MPPSAGVDRAPRAAWQAALRGAVLAVACLASTLAAAEGQPGTSIATSVASRPAPAQAAAQPAAIAQRIMVLERQGRARPQETAAEVDAEITRVAPFSAAHRELLTVQGLMLAEAADGAAAERSALALDDWHLHPGAQEAGLAAGAALLIRATFAAHGGHDLKRADALVQEALGRLPPEVSDLDRYRFVMVHGYIKDRAGQLEEAVRLHHQALALADQLGTPWRRAEARTALAYSYFGARQLERARQLSDEALALASEATDWVGLGRAHNTAGIVLDGLGDQDGQRFHFEQAIACAVRAGSKRDEARYLANMADFYLKKGEFRTALLHAQRALPLARELRDPDSELVALANIGFAHISMQHLPLGKRFVAQAIAIDEDRGALAGAASTWLELGGYLEQAGDLRGAVAAYHKHRKLMAGVLRADEQKAILAMQEQYDAEQRNRSLALPQREQQIKAEQLHRRDLQQLLWALAGGVSLLSFGVIVALLRRVRQANRLLSASNQVLRQHGERDPLTGLANRRAFQDEMKRRAADGMLCGTVYLIDVDHFKQINDHHGHAVGDAVLVEVAQRLRATLREDDLIVRWGGEEFLVLVQAMAGDHVDALAGRMLAALEGTPVAVQSRQVAVTASIGFATFPIGPASLPVPWERAVNLVDTAMYLAKAHGRNRAYGVRLRQAANDESLQAITGALEAAAQDGRVALTLLRTEGQAKPVEVAA</sequence>
<dbReference type="InterPro" id="IPR043128">
    <property type="entry name" value="Rev_trsase/Diguanyl_cyclase"/>
</dbReference>
<dbReference type="GO" id="GO:0052621">
    <property type="term" value="F:diguanylate cyclase activity"/>
    <property type="evidence" value="ECO:0007669"/>
    <property type="project" value="UniProtKB-EC"/>
</dbReference>
<dbReference type="NCBIfam" id="TIGR00254">
    <property type="entry name" value="GGDEF"/>
    <property type="match status" value="1"/>
</dbReference>
<gene>
    <name evidence="6" type="ORF">MW290_26215</name>
</gene>
<dbReference type="InterPro" id="IPR019734">
    <property type="entry name" value="TPR_rpt"/>
</dbReference>
<dbReference type="SMART" id="SM00267">
    <property type="entry name" value="GGDEF"/>
    <property type="match status" value="1"/>
</dbReference>
<dbReference type="InterPro" id="IPR011990">
    <property type="entry name" value="TPR-like_helical_dom_sf"/>
</dbReference>
<keyword evidence="3" id="KW-0472">Membrane</keyword>
<protein>
    <recommendedName>
        <fullName evidence="1">diguanylate cyclase</fullName>
        <ecNumber evidence="1">2.7.7.65</ecNumber>
    </recommendedName>
</protein>
<dbReference type="Gene3D" id="3.30.70.270">
    <property type="match status" value="1"/>
</dbReference>
<evidence type="ECO:0000256" key="2">
    <source>
        <dbReference type="ARBA" id="ARBA00034247"/>
    </source>
</evidence>
<keyword evidence="6" id="KW-0548">Nucleotidyltransferase</keyword>
<comment type="catalytic activity">
    <reaction evidence="2">
        <text>2 GTP = 3',3'-c-di-GMP + 2 diphosphate</text>
        <dbReference type="Rhea" id="RHEA:24898"/>
        <dbReference type="ChEBI" id="CHEBI:33019"/>
        <dbReference type="ChEBI" id="CHEBI:37565"/>
        <dbReference type="ChEBI" id="CHEBI:58805"/>
        <dbReference type="EC" id="2.7.7.65"/>
    </reaction>
</comment>
<dbReference type="EMBL" id="CP097636">
    <property type="protein sequence ID" value="URI09065.1"/>
    <property type="molecule type" value="Genomic_DNA"/>
</dbReference>
<dbReference type="PROSITE" id="PS50887">
    <property type="entry name" value="GGDEF"/>
    <property type="match status" value="1"/>
</dbReference>
<dbReference type="InterPro" id="IPR000160">
    <property type="entry name" value="GGDEF_dom"/>
</dbReference>
<evidence type="ECO:0000256" key="4">
    <source>
        <dbReference type="SAM" id="SignalP"/>
    </source>
</evidence>
<keyword evidence="4" id="KW-0732">Signal</keyword>
<organism evidence="6 7">
    <name type="scientific">Aquincola tertiaricarbonis</name>
    <dbReference type="NCBI Taxonomy" id="391953"/>
    <lineage>
        <taxon>Bacteria</taxon>
        <taxon>Pseudomonadati</taxon>
        <taxon>Pseudomonadota</taxon>
        <taxon>Betaproteobacteria</taxon>
        <taxon>Burkholderiales</taxon>
        <taxon>Sphaerotilaceae</taxon>
        <taxon>Aquincola</taxon>
    </lineage>
</organism>
<feature type="domain" description="GGDEF" evidence="5">
    <location>
        <begin position="533"/>
        <end position="670"/>
    </location>
</feature>
<dbReference type="CDD" id="cd01949">
    <property type="entry name" value="GGDEF"/>
    <property type="match status" value="1"/>
</dbReference>
<evidence type="ECO:0000313" key="7">
    <source>
        <dbReference type="Proteomes" id="UP001056201"/>
    </source>
</evidence>
<dbReference type="SUPFAM" id="SSF55073">
    <property type="entry name" value="Nucleotide cyclase"/>
    <property type="match status" value="1"/>
</dbReference>
<accession>A0ABY4SCN1</accession>
<dbReference type="Pfam" id="PF00990">
    <property type="entry name" value="GGDEF"/>
    <property type="match status" value="1"/>
</dbReference>
<feature type="chain" id="PRO_5046486374" description="diguanylate cyclase" evidence="4">
    <location>
        <begin position="37"/>
        <end position="713"/>
    </location>
</feature>
<dbReference type="Gene3D" id="1.25.40.10">
    <property type="entry name" value="Tetratricopeptide repeat domain"/>
    <property type="match status" value="1"/>
</dbReference>
<dbReference type="SMART" id="SM00028">
    <property type="entry name" value="TPR"/>
    <property type="match status" value="5"/>
</dbReference>
<dbReference type="EC" id="2.7.7.65" evidence="1"/>
<keyword evidence="3" id="KW-0812">Transmembrane</keyword>
<evidence type="ECO:0000313" key="6">
    <source>
        <dbReference type="EMBL" id="URI09065.1"/>
    </source>
</evidence>
<reference evidence="6" key="1">
    <citation type="submission" date="2022-05" db="EMBL/GenBank/DDBJ databases">
        <title>An RpoN-dependent PEP-CTERM gene is involved in floc formation of an Aquincola tertiaricarbonis strain.</title>
        <authorList>
            <person name="Qiu D."/>
            <person name="Xia M."/>
        </authorList>
    </citation>
    <scope>NUCLEOTIDE SEQUENCE</scope>
    <source>
        <strain evidence="6">RN12</strain>
    </source>
</reference>
<proteinExistence type="predicted"/>
<dbReference type="PANTHER" id="PTHR45138:SF9">
    <property type="entry name" value="DIGUANYLATE CYCLASE DGCM-RELATED"/>
    <property type="match status" value="1"/>
</dbReference>
<dbReference type="RefSeq" id="WP_250197283.1">
    <property type="nucleotide sequence ID" value="NZ_CP097636.1"/>
</dbReference>
<dbReference type="Proteomes" id="UP001056201">
    <property type="component" value="Chromosome 2"/>
</dbReference>
<dbReference type="PANTHER" id="PTHR45138">
    <property type="entry name" value="REGULATORY COMPONENTS OF SENSORY TRANSDUCTION SYSTEM"/>
    <property type="match status" value="1"/>
</dbReference>
<keyword evidence="7" id="KW-1185">Reference proteome</keyword>
<dbReference type="InterPro" id="IPR050469">
    <property type="entry name" value="Diguanylate_Cyclase"/>
</dbReference>
<dbReference type="SUPFAM" id="SSF48452">
    <property type="entry name" value="TPR-like"/>
    <property type="match status" value="2"/>
</dbReference>
<evidence type="ECO:0000256" key="1">
    <source>
        <dbReference type="ARBA" id="ARBA00012528"/>
    </source>
</evidence>
<name>A0ABY4SCN1_AQUTE</name>
<dbReference type="InterPro" id="IPR029787">
    <property type="entry name" value="Nucleotide_cyclase"/>
</dbReference>
<keyword evidence="6" id="KW-0808">Transferase</keyword>
<feature type="signal peptide" evidence="4">
    <location>
        <begin position="1"/>
        <end position="36"/>
    </location>
</feature>
<feature type="transmembrane region" description="Helical" evidence="3">
    <location>
        <begin position="465"/>
        <end position="485"/>
    </location>
</feature>
<keyword evidence="3" id="KW-1133">Transmembrane helix</keyword>
<evidence type="ECO:0000256" key="3">
    <source>
        <dbReference type="SAM" id="Phobius"/>
    </source>
</evidence>
<evidence type="ECO:0000259" key="5">
    <source>
        <dbReference type="PROSITE" id="PS50887"/>
    </source>
</evidence>